<evidence type="ECO:0000313" key="2">
    <source>
        <dbReference type="EMBL" id="MBB5069256.1"/>
    </source>
</evidence>
<organism evidence="2 3">
    <name type="scientific">Saccharopolyspora gloriosae</name>
    <dbReference type="NCBI Taxonomy" id="455344"/>
    <lineage>
        <taxon>Bacteria</taxon>
        <taxon>Bacillati</taxon>
        <taxon>Actinomycetota</taxon>
        <taxon>Actinomycetes</taxon>
        <taxon>Pseudonocardiales</taxon>
        <taxon>Pseudonocardiaceae</taxon>
        <taxon>Saccharopolyspora</taxon>
    </lineage>
</organism>
<feature type="region of interest" description="Disordered" evidence="1">
    <location>
        <begin position="1"/>
        <end position="34"/>
    </location>
</feature>
<evidence type="ECO:0008006" key="4">
    <source>
        <dbReference type="Google" id="ProtNLM"/>
    </source>
</evidence>
<evidence type="ECO:0000313" key="3">
    <source>
        <dbReference type="Proteomes" id="UP000580474"/>
    </source>
</evidence>
<feature type="region of interest" description="Disordered" evidence="1">
    <location>
        <begin position="272"/>
        <end position="293"/>
    </location>
</feature>
<dbReference type="AlphaFoldDB" id="A0A840NAJ1"/>
<dbReference type="PIRSF" id="PIRSF017393">
    <property type="entry name" value="MTase_SAV2177"/>
    <property type="match status" value="1"/>
</dbReference>
<feature type="compositionally biased region" description="Acidic residues" evidence="1">
    <location>
        <begin position="280"/>
        <end position="290"/>
    </location>
</feature>
<reference evidence="2 3" key="1">
    <citation type="submission" date="2020-08" db="EMBL/GenBank/DDBJ databases">
        <title>Sequencing the genomes of 1000 actinobacteria strains.</title>
        <authorList>
            <person name="Klenk H.-P."/>
        </authorList>
    </citation>
    <scope>NUCLEOTIDE SEQUENCE [LARGE SCALE GENOMIC DNA]</scope>
    <source>
        <strain evidence="2 3">DSM 45582</strain>
    </source>
</reference>
<dbReference type="Pfam" id="PF04672">
    <property type="entry name" value="Methyltransf_19"/>
    <property type="match status" value="1"/>
</dbReference>
<evidence type="ECO:0000256" key="1">
    <source>
        <dbReference type="SAM" id="MobiDB-lite"/>
    </source>
</evidence>
<dbReference type="EMBL" id="JACHIV010000001">
    <property type="protein sequence ID" value="MBB5069256.1"/>
    <property type="molecule type" value="Genomic_DNA"/>
</dbReference>
<dbReference type="InterPro" id="IPR029063">
    <property type="entry name" value="SAM-dependent_MTases_sf"/>
</dbReference>
<dbReference type="Proteomes" id="UP000580474">
    <property type="component" value="Unassembled WGS sequence"/>
</dbReference>
<dbReference type="RefSeq" id="WP_184478961.1">
    <property type="nucleotide sequence ID" value="NZ_JACHIV010000001.1"/>
</dbReference>
<proteinExistence type="predicted"/>
<dbReference type="Gene3D" id="3.40.50.150">
    <property type="entry name" value="Vaccinia Virus protein VP39"/>
    <property type="match status" value="1"/>
</dbReference>
<sequence>MPEQGVPESAAPPRVPAVPAAREPEAGRKSGSEFSLHAIPGVDVQHANAARMYDYALNGDHNFKIDREVADQVFAVMPSGPAVARSNRAFLRRAVEFCVDEGIDQFLDLGSGIPTRGNTHEIAQVRNPDARVVYVDNEPVAAAHTRQLLQGNPNAAMVQADVRDPAAVLAAEPTRELLDFSRPVGVLMVAVLHYVSDADGIEDMLAAYRGQCSRGSFLVVSHTTQDHVPDKARALREVLAKSGTEVTHRDHAGVRAVFDGWRLVEPGVVWTPQWRGPQPEPDDPAPEESETWCGVAELI</sequence>
<feature type="compositionally biased region" description="Low complexity" evidence="1">
    <location>
        <begin position="1"/>
        <end position="21"/>
    </location>
</feature>
<accession>A0A840NAJ1</accession>
<comment type="caution">
    <text evidence="2">The sequence shown here is derived from an EMBL/GenBank/DDBJ whole genome shotgun (WGS) entry which is preliminary data.</text>
</comment>
<feature type="compositionally biased region" description="Basic and acidic residues" evidence="1">
    <location>
        <begin position="22"/>
        <end position="31"/>
    </location>
</feature>
<protein>
    <recommendedName>
        <fullName evidence="4">S-adenosyl methyltransferase</fullName>
    </recommendedName>
</protein>
<gene>
    <name evidence="2" type="ORF">BJ969_002344</name>
</gene>
<keyword evidence="3" id="KW-1185">Reference proteome</keyword>
<dbReference type="InterPro" id="IPR006764">
    <property type="entry name" value="SAM_dep_MeTrfase_SAV2177_type"/>
</dbReference>
<name>A0A840NAJ1_9PSEU</name>
<dbReference type="SUPFAM" id="SSF53335">
    <property type="entry name" value="S-adenosyl-L-methionine-dependent methyltransferases"/>
    <property type="match status" value="1"/>
</dbReference>